<gene>
    <name evidence="4" type="ORF">QXL92_19780</name>
</gene>
<evidence type="ECO:0000313" key="5">
    <source>
        <dbReference type="Proteomes" id="UP001229081"/>
    </source>
</evidence>
<comment type="caution">
    <text evidence="4">The sequence shown here is derived from an EMBL/GenBank/DDBJ whole genome shotgun (WGS) entry which is preliminary data.</text>
</comment>
<dbReference type="RefSeq" id="WP_306255355.1">
    <property type="nucleotide sequence ID" value="NZ_JAUFSA010000001.1"/>
</dbReference>
<evidence type="ECO:0000259" key="3">
    <source>
        <dbReference type="Pfam" id="PF08386"/>
    </source>
</evidence>
<dbReference type="GO" id="GO:0006508">
    <property type="term" value="P:proteolysis"/>
    <property type="evidence" value="ECO:0007669"/>
    <property type="project" value="InterPro"/>
</dbReference>
<dbReference type="GO" id="GO:0005737">
    <property type="term" value="C:cytoplasm"/>
    <property type="evidence" value="ECO:0007669"/>
    <property type="project" value="InterPro"/>
</dbReference>
<name>A0AAJ1W4H0_9MYCO</name>
<evidence type="ECO:0000313" key="4">
    <source>
        <dbReference type="EMBL" id="MDP7736986.1"/>
    </source>
</evidence>
<dbReference type="GO" id="GO:0004177">
    <property type="term" value="F:aminopeptidase activity"/>
    <property type="evidence" value="ECO:0007669"/>
    <property type="project" value="UniProtKB-EC"/>
</dbReference>
<dbReference type="Gene3D" id="3.40.50.1820">
    <property type="entry name" value="alpha/beta hydrolase"/>
    <property type="match status" value="1"/>
</dbReference>
<dbReference type="PANTHER" id="PTHR43722">
    <property type="entry name" value="PROLINE IMINOPEPTIDASE"/>
    <property type="match status" value="1"/>
</dbReference>
<feature type="domain" description="Peptidase S33 tripeptidyl aminopeptidase-like C-terminal" evidence="3">
    <location>
        <begin position="410"/>
        <end position="502"/>
    </location>
</feature>
<organism evidence="4 5">
    <name type="scientific">Mycobacterium paragordonae</name>
    <dbReference type="NCBI Taxonomy" id="1389713"/>
    <lineage>
        <taxon>Bacteria</taxon>
        <taxon>Bacillati</taxon>
        <taxon>Actinomycetota</taxon>
        <taxon>Actinomycetes</taxon>
        <taxon>Mycobacteriales</taxon>
        <taxon>Mycobacteriaceae</taxon>
        <taxon>Mycobacterium</taxon>
    </lineage>
</organism>
<reference evidence="4" key="1">
    <citation type="submission" date="2023-06" db="EMBL/GenBank/DDBJ databases">
        <title>Identification of two novel mycobacterium reveal diversities and complexities of Mycobacterium gordonae clade.</title>
        <authorList>
            <person name="Matsumoto Y."/>
            <person name="Nakamura S."/>
            <person name="Motooka D."/>
            <person name="Fukushima K."/>
        </authorList>
    </citation>
    <scope>NUCLEOTIDE SEQUENCE</scope>
    <source>
        <strain evidence="4">TY812</strain>
    </source>
</reference>
<dbReference type="EMBL" id="JAUFSA010000001">
    <property type="protein sequence ID" value="MDP7736986.1"/>
    <property type="molecule type" value="Genomic_DNA"/>
</dbReference>
<feature type="chain" id="PRO_5042529393" evidence="1">
    <location>
        <begin position="27"/>
        <end position="516"/>
    </location>
</feature>
<accession>A0AAJ1W4H0</accession>
<dbReference type="Proteomes" id="UP001229081">
    <property type="component" value="Unassembled WGS sequence"/>
</dbReference>
<dbReference type="Pfam" id="PF00561">
    <property type="entry name" value="Abhydrolase_1"/>
    <property type="match status" value="1"/>
</dbReference>
<proteinExistence type="predicted"/>
<evidence type="ECO:0000259" key="2">
    <source>
        <dbReference type="Pfam" id="PF00561"/>
    </source>
</evidence>
<protein>
    <submittedName>
        <fullName evidence="4">Alpha/beta hydrolase</fullName>
    </submittedName>
</protein>
<keyword evidence="4" id="KW-0378">Hydrolase</keyword>
<sequence length="516" mass="54086">MPLPLFAGCRALAYLVSLVLVAGAVACSHGPTGRVSYAGAPCPQPNFPGVPQADLGSNYSCGYLSVPENRDDPKSRTIRILVARVKAVNNAPKPDPIVFLAGGPGGAGTLNAPAVVAAGMNADRDVIFVNQRGTVHSDPHLSCPEMDDFETRAVQLAFQAPATADLDAAAVAACRNRLSSSGADFAAYDTRENAADIADLREQLRINEWNVYGVSYGTDLAQQLLRNHPKGIRSMVLDSVVAPHVNIVDHWWDAPASGLAAIFVACANQPACAAAYPNLPTVFVDTVNTLSRNPIEVTTPAPGGEPTHVTIDGFKVVPLVLDWSADPAKVVDIPRMIYQLSRGDGALAAAGIAAAAPSKSERGLLGAGLALGTYCQEMAAWTDPDQALSQARQAMPGLPDSVLRITPTGSWIFRECQAWGLGRSDTADTLPALSKVPTLILSGSFDSSTAPQWVREVTTGLPNSVALRFPGVGHGVIPASACAQQIMTTFLDNPRIDVDQSCLGRVAIPTFSLPSG</sequence>
<feature type="domain" description="AB hydrolase-1" evidence="2">
    <location>
        <begin position="96"/>
        <end position="243"/>
    </location>
</feature>
<dbReference type="InterPro" id="IPR000073">
    <property type="entry name" value="AB_hydrolase_1"/>
</dbReference>
<feature type="signal peptide" evidence="1">
    <location>
        <begin position="1"/>
        <end position="26"/>
    </location>
</feature>
<dbReference type="AlphaFoldDB" id="A0AAJ1W4H0"/>
<keyword evidence="1" id="KW-0732">Signal</keyword>
<dbReference type="InterPro" id="IPR029058">
    <property type="entry name" value="AB_hydrolase_fold"/>
</dbReference>
<dbReference type="SUPFAM" id="SSF53474">
    <property type="entry name" value="alpha/beta-Hydrolases"/>
    <property type="match status" value="1"/>
</dbReference>
<dbReference type="PANTHER" id="PTHR43722:SF1">
    <property type="entry name" value="PROLINE IMINOPEPTIDASE"/>
    <property type="match status" value="1"/>
</dbReference>
<dbReference type="InterPro" id="IPR005944">
    <property type="entry name" value="Pro_iminopeptidase"/>
</dbReference>
<dbReference type="Pfam" id="PF08386">
    <property type="entry name" value="Abhydrolase_4"/>
    <property type="match status" value="1"/>
</dbReference>
<dbReference type="InterPro" id="IPR013595">
    <property type="entry name" value="Pept_S33_TAP-like_C"/>
</dbReference>
<evidence type="ECO:0000256" key="1">
    <source>
        <dbReference type="SAM" id="SignalP"/>
    </source>
</evidence>